<organism evidence="1 2">
    <name type="scientific">Dryococelus australis</name>
    <dbReference type="NCBI Taxonomy" id="614101"/>
    <lineage>
        <taxon>Eukaryota</taxon>
        <taxon>Metazoa</taxon>
        <taxon>Ecdysozoa</taxon>
        <taxon>Arthropoda</taxon>
        <taxon>Hexapoda</taxon>
        <taxon>Insecta</taxon>
        <taxon>Pterygota</taxon>
        <taxon>Neoptera</taxon>
        <taxon>Polyneoptera</taxon>
        <taxon>Phasmatodea</taxon>
        <taxon>Verophasmatodea</taxon>
        <taxon>Anareolatae</taxon>
        <taxon>Phasmatidae</taxon>
        <taxon>Eurycanthinae</taxon>
        <taxon>Dryococelus</taxon>
    </lineage>
</organism>
<name>A0ABQ9H6W7_9NEOP</name>
<gene>
    <name evidence="1" type="ORF">PR048_020638</name>
</gene>
<keyword evidence="2" id="KW-1185">Reference proteome</keyword>
<accession>A0ABQ9H6W7</accession>
<sequence>MRLARYESRCGFGQWQYDVSYHQTWSYNVTMARVMMLACITAAMTDLAQAFAESGIKTINSTVHTLIANQLQSLFSVENVSHVEETYMTVASEEAGVVPTIFVVMLDLNILRPQTRLHLLIGRTARLREKISVSLLTSHQGDPGPILGRVTPDFRMWESCRTLPMVGGFSRGSPVSPAPSFRRFSILISITLIGSQDLHVKSRPNLFATAVAESAIQLPTGLKSRRGWSEVSMKQRRNVRTRYRPTRFPHNEYPGVTAPGKLLIRSKYSPEHDALKRAARSSSCWSVDQSCGVFWLRPKRIWLNEPYYGYFCFHANCCLGLVTPQASLPPQPIASETYVLKTTSYDRKLHRTTENHIVRQKITSYDRKSHRTTENYIVRQKITLYDRKLHRTTENHIVPQKTTSYDSGWLLCVTEYSQLAGLSSGLWELIGERRPAILLVCVAGARKYTPHIHLWLHSNALQERNRLYTQSSERACSVLVVLRVPMALTAGRAPLRRLTESGPRVHSLQHVPGPGDGVLSGTKESNDLYFPPPPNTPLDPDQCARKFRMERFGQPLTTRSCEPMMVKRGEYGATPECKGGETLEIPEKTRRPAASSGTIPKCENPGVIRPGIDPSSFWWEASALAATLIERMRSLPQIEEKIKEYSTFAVNSNFFEALLQFYSQWLDYSPTAPARTGFDSRRGLYRIFTCGNRAGCRRWLAGFLRDLSFLPAFHSGAIRTSLASPSWALKTSVLRAAHTSSLTHTTECRAPIALLSLKKLFDVVSVA</sequence>
<evidence type="ECO:0000313" key="1">
    <source>
        <dbReference type="EMBL" id="KAJ8880016.1"/>
    </source>
</evidence>
<reference evidence="1 2" key="1">
    <citation type="submission" date="2023-02" db="EMBL/GenBank/DDBJ databases">
        <title>LHISI_Scaffold_Assembly.</title>
        <authorList>
            <person name="Stuart O.P."/>
            <person name="Cleave R."/>
            <person name="Magrath M.J.L."/>
            <person name="Mikheyev A.S."/>
        </authorList>
    </citation>
    <scope>NUCLEOTIDE SEQUENCE [LARGE SCALE GENOMIC DNA]</scope>
    <source>
        <strain evidence="1">Daus_M_001</strain>
        <tissue evidence="1">Leg muscle</tissue>
    </source>
</reference>
<dbReference type="EMBL" id="JARBHB010000007">
    <property type="protein sequence ID" value="KAJ8880016.1"/>
    <property type="molecule type" value="Genomic_DNA"/>
</dbReference>
<comment type="caution">
    <text evidence="1">The sequence shown here is derived from an EMBL/GenBank/DDBJ whole genome shotgun (WGS) entry which is preliminary data.</text>
</comment>
<evidence type="ECO:0000313" key="2">
    <source>
        <dbReference type="Proteomes" id="UP001159363"/>
    </source>
</evidence>
<protein>
    <submittedName>
        <fullName evidence="1">Uncharacterized protein</fullName>
    </submittedName>
</protein>
<dbReference type="Proteomes" id="UP001159363">
    <property type="component" value="Chromosome 6"/>
</dbReference>
<proteinExistence type="predicted"/>